<feature type="binding site" evidence="12">
    <location>
        <position position="542"/>
    </location>
    <ligand>
        <name>Zn(2+)</name>
        <dbReference type="ChEBI" id="CHEBI:29105"/>
        <label>1</label>
    </ligand>
</feature>
<dbReference type="GO" id="GO:0016787">
    <property type="term" value="F:hydrolase activity"/>
    <property type="evidence" value="ECO:0007669"/>
    <property type="project" value="UniProtKB-KW"/>
</dbReference>
<evidence type="ECO:0000256" key="7">
    <source>
        <dbReference type="ARBA" id="ARBA00022833"/>
    </source>
</evidence>
<comment type="caution">
    <text evidence="15">The sequence shown here is derived from an EMBL/GenBank/DDBJ whole genome shotgun (WGS) entry which is preliminary data.</text>
</comment>
<evidence type="ECO:0000256" key="1">
    <source>
        <dbReference type="ARBA" id="ARBA00022515"/>
    </source>
</evidence>
<keyword evidence="10 12" id="KW-0413">Isomerase</keyword>
<dbReference type="FunFam" id="3.40.50.300:FF:000489">
    <property type="entry name" value="Primosome assembly protein PriA"/>
    <property type="match status" value="1"/>
</dbReference>
<dbReference type="InterPro" id="IPR014001">
    <property type="entry name" value="Helicase_ATP-bd"/>
</dbReference>
<dbReference type="GO" id="GO:0006269">
    <property type="term" value="P:DNA replication, synthesis of primer"/>
    <property type="evidence" value="ECO:0007669"/>
    <property type="project" value="UniProtKB-KW"/>
</dbReference>
<keyword evidence="3 12" id="KW-0479">Metal-binding</keyword>
<evidence type="ECO:0000313" key="16">
    <source>
        <dbReference type="Proteomes" id="UP000576082"/>
    </source>
</evidence>
<keyword evidence="7 12" id="KW-0862">Zinc</keyword>
<protein>
    <recommendedName>
        <fullName evidence="12">Replication restart protein PriA</fullName>
    </recommendedName>
    <alternativeName>
        <fullName evidence="12">ATP-dependent DNA helicase PriA</fullName>
        <ecNumber evidence="12">5.6.2.4</ecNumber>
    </alternativeName>
    <alternativeName>
        <fullName evidence="12">DNA 3'-5' helicase PriA</fullName>
    </alternativeName>
</protein>
<dbReference type="PROSITE" id="PS51194">
    <property type="entry name" value="HELICASE_CTER"/>
    <property type="match status" value="1"/>
</dbReference>
<dbReference type="RefSeq" id="WP_169656429.1">
    <property type="nucleotide sequence ID" value="NZ_JABANE010000019.1"/>
</dbReference>
<dbReference type="GO" id="GO:0003677">
    <property type="term" value="F:DNA binding"/>
    <property type="evidence" value="ECO:0007669"/>
    <property type="project" value="UniProtKB-UniRule"/>
</dbReference>
<dbReference type="PANTHER" id="PTHR30580">
    <property type="entry name" value="PRIMOSOMAL PROTEIN N"/>
    <property type="match status" value="1"/>
</dbReference>
<dbReference type="Pfam" id="PF18074">
    <property type="entry name" value="PriA_C"/>
    <property type="match status" value="1"/>
</dbReference>
<keyword evidence="9 12" id="KW-0238">DNA-binding</keyword>
<dbReference type="GO" id="GO:0005524">
    <property type="term" value="F:ATP binding"/>
    <property type="evidence" value="ECO:0007669"/>
    <property type="project" value="UniProtKB-UniRule"/>
</dbReference>
<dbReference type="EC" id="5.6.2.4" evidence="12"/>
<reference evidence="15 16" key="1">
    <citation type="submission" date="2020-04" db="EMBL/GenBank/DDBJ databases">
        <title>Flammeovirga sp. SR4, a novel species isolated from seawater.</title>
        <authorList>
            <person name="Wang X."/>
        </authorList>
    </citation>
    <scope>NUCLEOTIDE SEQUENCE [LARGE SCALE GENOMIC DNA]</scope>
    <source>
        <strain evidence="15 16">ATCC 23126</strain>
    </source>
</reference>
<feature type="binding site" evidence="12">
    <location>
        <position position="551"/>
    </location>
    <ligand>
        <name>Zn(2+)</name>
        <dbReference type="ChEBI" id="CHEBI:29105"/>
        <label>2</label>
    </ligand>
</feature>
<dbReference type="InterPro" id="IPR041236">
    <property type="entry name" value="PriA_C"/>
</dbReference>
<feature type="binding site" evidence="12">
    <location>
        <position position="539"/>
    </location>
    <ligand>
        <name>Zn(2+)</name>
        <dbReference type="ChEBI" id="CHEBI:29105"/>
        <label>1</label>
    </ligand>
</feature>
<dbReference type="InterPro" id="IPR005259">
    <property type="entry name" value="PriA"/>
</dbReference>
<dbReference type="Gene3D" id="3.40.50.300">
    <property type="entry name" value="P-loop containing nucleotide triphosphate hydrolases"/>
    <property type="match status" value="2"/>
</dbReference>
<comment type="similarity">
    <text evidence="12">Belongs to the helicase family. PriA subfamily.</text>
</comment>
<dbReference type="PROSITE" id="PS51192">
    <property type="entry name" value="HELICASE_ATP_BIND_1"/>
    <property type="match status" value="1"/>
</dbReference>
<keyword evidence="1 12" id="KW-0639">Primosome</keyword>
<dbReference type="Gene3D" id="3.40.1440.60">
    <property type="entry name" value="PriA, 3(prime) DNA-binding domain"/>
    <property type="match status" value="1"/>
</dbReference>
<keyword evidence="5 12" id="KW-0378">Hydrolase</keyword>
<feature type="domain" description="Helicase ATP-binding" evidence="13">
    <location>
        <begin position="309"/>
        <end position="476"/>
    </location>
</feature>
<keyword evidence="8 12" id="KW-0067">ATP-binding</keyword>
<gene>
    <name evidence="12 15" type="primary">priA</name>
    <name evidence="15" type="ORF">HHU12_09105</name>
</gene>
<evidence type="ECO:0000313" key="15">
    <source>
        <dbReference type="EMBL" id="NME68117.1"/>
    </source>
</evidence>
<dbReference type="InterPro" id="IPR040498">
    <property type="entry name" value="PriA_CRR"/>
</dbReference>
<keyword evidence="16" id="KW-1185">Reference proteome</keyword>
<dbReference type="GO" id="GO:0006310">
    <property type="term" value="P:DNA recombination"/>
    <property type="evidence" value="ECO:0007669"/>
    <property type="project" value="InterPro"/>
</dbReference>
<feature type="binding site" evidence="12">
    <location>
        <position position="582"/>
    </location>
    <ligand>
        <name>Zn(2+)</name>
        <dbReference type="ChEBI" id="CHEBI:29105"/>
        <label>1</label>
    </ligand>
</feature>
<dbReference type="SUPFAM" id="SSF52540">
    <property type="entry name" value="P-loop containing nucleoside triphosphate hydrolases"/>
    <property type="match status" value="1"/>
</dbReference>
<dbReference type="EMBL" id="JABANE010000019">
    <property type="protein sequence ID" value="NME68117.1"/>
    <property type="molecule type" value="Genomic_DNA"/>
</dbReference>
<dbReference type="HAMAP" id="MF_00983">
    <property type="entry name" value="PriA"/>
    <property type="match status" value="1"/>
</dbReference>
<dbReference type="Pfam" id="PF17764">
    <property type="entry name" value="PriA_3primeBD"/>
    <property type="match status" value="1"/>
</dbReference>
<evidence type="ECO:0000256" key="2">
    <source>
        <dbReference type="ARBA" id="ARBA00022705"/>
    </source>
</evidence>
<dbReference type="FunFam" id="3.40.1440.60:FF:000001">
    <property type="entry name" value="Primosomal protein N"/>
    <property type="match status" value="1"/>
</dbReference>
<comment type="function">
    <text evidence="12">Initiates the restart of stalled replication forks, which reloads the replicative helicase on sites other than the origin of replication. Recognizes and binds to abandoned replication forks and remodels them to uncover a helicase loading site. Promotes assembly of the primosome at these replication forks.</text>
</comment>
<evidence type="ECO:0000256" key="12">
    <source>
        <dbReference type="HAMAP-Rule" id="MF_00983"/>
    </source>
</evidence>
<dbReference type="InterPro" id="IPR041222">
    <property type="entry name" value="PriA_3primeBD"/>
</dbReference>
<organism evidence="15 16">
    <name type="scientific">Flammeovirga aprica JL-4</name>
    <dbReference type="NCBI Taxonomy" id="694437"/>
    <lineage>
        <taxon>Bacteria</taxon>
        <taxon>Pseudomonadati</taxon>
        <taxon>Bacteroidota</taxon>
        <taxon>Cytophagia</taxon>
        <taxon>Cytophagales</taxon>
        <taxon>Flammeovirgaceae</taxon>
        <taxon>Flammeovirga</taxon>
    </lineage>
</organism>
<dbReference type="InterPro" id="IPR027417">
    <property type="entry name" value="P-loop_NTPase"/>
</dbReference>
<dbReference type="InterPro" id="IPR011545">
    <property type="entry name" value="DEAD/DEAH_box_helicase_dom"/>
</dbReference>
<evidence type="ECO:0000259" key="14">
    <source>
        <dbReference type="PROSITE" id="PS51194"/>
    </source>
</evidence>
<dbReference type="InterPro" id="IPR042115">
    <property type="entry name" value="PriA_3primeBD_sf"/>
</dbReference>
<evidence type="ECO:0000256" key="3">
    <source>
        <dbReference type="ARBA" id="ARBA00022723"/>
    </source>
</evidence>
<name>A0A7X9RTZ0_9BACT</name>
<evidence type="ECO:0000256" key="6">
    <source>
        <dbReference type="ARBA" id="ARBA00022806"/>
    </source>
</evidence>
<evidence type="ECO:0000256" key="5">
    <source>
        <dbReference type="ARBA" id="ARBA00022801"/>
    </source>
</evidence>
<feature type="binding site" evidence="12">
    <location>
        <position position="569"/>
    </location>
    <ligand>
        <name>Zn(2+)</name>
        <dbReference type="ChEBI" id="CHEBI:29105"/>
        <label>2</label>
    </ligand>
</feature>
<comment type="subunit">
    <text evidence="12">Component of the replication restart primosome.</text>
</comment>
<dbReference type="AlphaFoldDB" id="A0A7X9RTZ0"/>
<keyword evidence="4 12" id="KW-0547">Nucleotide-binding</keyword>
<dbReference type="GO" id="GO:0006270">
    <property type="term" value="P:DNA replication initiation"/>
    <property type="evidence" value="ECO:0007669"/>
    <property type="project" value="TreeGrafter"/>
</dbReference>
<dbReference type="CDD" id="cd17929">
    <property type="entry name" value="DEXHc_priA"/>
    <property type="match status" value="1"/>
</dbReference>
<dbReference type="GO" id="GO:1990077">
    <property type="term" value="C:primosome complex"/>
    <property type="evidence" value="ECO:0007669"/>
    <property type="project" value="UniProtKB-UniRule"/>
</dbReference>
<evidence type="ECO:0000256" key="8">
    <source>
        <dbReference type="ARBA" id="ARBA00022840"/>
    </source>
</evidence>
<dbReference type="PANTHER" id="PTHR30580:SF0">
    <property type="entry name" value="PRIMOSOMAL PROTEIN N"/>
    <property type="match status" value="1"/>
</dbReference>
<dbReference type="Pfam" id="PF00271">
    <property type="entry name" value="Helicase_C"/>
    <property type="match status" value="1"/>
</dbReference>
<dbReference type="CDD" id="cd18804">
    <property type="entry name" value="SF2_C_priA"/>
    <property type="match status" value="1"/>
</dbReference>
<dbReference type="GO" id="GO:0008270">
    <property type="term" value="F:zinc ion binding"/>
    <property type="evidence" value="ECO:0007669"/>
    <property type="project" value="UniProtKB-UniRule"/>
</dbReference>
<evidence type="ECO:0000256" key="11">
    <source>
        <dbReference type="ARBA" id="ARBA00048988"/>
    </source>
</evidence>
<comment type="catalytic activity">
    <reaction evidence="12">
        <text>Couples ATP hydrolysis with the unwinding of duplex DNA by translocating in the 3'-5' direction.</text>
        <dbReference type="EC" id="5.6.2.4"/>
    </reaction>
</comment>
<dbReference type="GO" id="GO:0043138">
    <property type="term" value="F:3'-5' DNA helicase activity"/>
    <property type="evidence" value="ECO:0007669"/>
    <property type="project" value="UniProtKB-EC"/>
</dbReference>
<dbReference type="SMART" id="SM00490">
    <property type="entry name" value="HELICc"/>
    <property type="match status" value="1"/>
</dbReference>
<keyword evidence="6 12" id="KW-0347">Helicase</keyword>
<evidence type="ECO:0000256" key="4">
    <source>
        <dbReference type="ARBA" id="ARBA00022741"/>
    </source>
</evidence>
<dbReference type="Pfam" id="PF18319">
    <property type="entry name" value="Zn_ribbon_PriA"/>
    <property type="match status" value="1"/>
</dbReference>
<feature type="domain" description="Helicase C-terminal" evidence="14">
    <location>
        <begin position="574"/>
        <end position="740"/>
    </location>
</feature>
<comment type="catalytic activity">
    <reaction evidence="11 12">
        <text>ATP + H2O = ADP + phosphate + H(+)</text>
        <dbReference type="Rhea" id="RHEA:13065"/>
        <dbReference type="ChEBI" id="CHEBI:15377"/>
        <dbReference type="ChEBI" id="CHEBI:15378"/>
        <dbReference type="ChEBI" id="CHEBI:30616"/>
        <dbReference type="ChEBI" id="CHEBI:43474"/>
        <dbReference type="ChEBI" id="CHEBI:456216"/>
        <dbReference type="EC" id="5.6.2.4"/>
    </reaction>
</comment>
<accession>A0A7X9RTZ0</accession>
<evidence type="ECO:0000256" key="10">
    <source>
        <dbReference type="ARBA" id="ARBA00023235"/>
    </source>
</evidence>
<dbReference type="SMART" id="SM00487">
    <property type="entry name" value="DEXDc"/>
    <property type="match status" value="1"/>
</dbReference>
<feature type="binding site" evidence="12">
    <location>
        <position position="548"/>
    </location>
    <ligand>
        <name>Zn(2+)</name>
        <dbReference type="ChEBI" id="CHEBI:29105"/>
        <label>2</label>
    </ligand>
</feature>
<feature type="binding site" evidence="12">
    <location>
        <position position="566"/>
    </location>
    <ligand>
        <name>Zn(2+)</name>
        <dbReference type="ChEBI" id="CHEBI:29105"/>
        <label>2</label>
    </ligand>
</feature>
<feature type="binding site" evidence="12">
    <location>
        <position position="579"/>
    </location>
    <ligand>
        <name>Zn(2+)</name>
        <dbReference type="ChEBI" id="CHEBI:29105"/>
        <label>1</label>
    </ligand>
</feature>
<keyword evidence="2 12" id="KW-0235">DNA replication</keyword>
<dbReference type="GO" id="GO:0006302">
    <property type="term" value="P:double-strand break repair"/>
    <property type="evidence" value="ECO:0007669"/>
    <property type="project" value="InterPro"/>
</dbReference>
<evidence type="ECO:0000259" key="13">
    <source>
        <dbReference type="PROSITE" id="PS51192"/>
    </source>
</evidence>
<dbReference type="InterPro" id="IPR001650">
    <property type="entry name" value="Helicase_C-like"/>
</dbReference>
<comment type="cofactor">
    <cofactor evidence="12">
        <name>Zn(2+)</name>
        <dbReference type="ChEBI" id="CHEBI:29105"/>
    </cofactor>
    <text evidence="12">Binds 2 zinc ions per subunit.</text>
</comment>
<dbReference type="NCBIfam" id="TIGR00595">
    <property type="entry name" value="priA"/>
    <property type="match status" value="1"/>
</dbReference>
<sequence length="834" mass="95780">MSLFEEKHQFAEIILPVPVPKTFCYFISPAWDLEVVVGQRVLVEFGNRKVYTGIIAEIHQKRPEEYDPKPILELLEDTPSVTPDQIKLWKWVAEYYMCTIGDVMNIALPSGLKLSSQSFIQLHPDFSIDDNLEMLTDREFTFLKLLEKEQTIPYTNVASILELKNPYKAVKDLIAKQAILLIEKIKEKYKPKMEKRIRLHQSLVDNTALLDGVFDIIAKKAKQEDALLKYLSMVPVYEDPMTNYHGVSKSEFIKENKPLSASSVGTMTKNGIFEEFERQVPRFELSIADKMMPTPELSEAQNECLQKVVTGLNEKGTCLLHGVTGSGKTEIYLQLIQNVIENGSQALFLIPEIALTSQLVRRLKVYFGDVLGIYHSKFSDNERVETWKGVQEGDYQVIVGTRASLFLPFSDLELIVVDEEHDSSYKAQDKAPRYQGRDVALVLAHLHHAKVILGSATPSLESFYLAVKKKYAYAPLTERYGGAQLPEVKIVDIKRMRKQRKMKDEFSDDLLQAVHETTEEGYQAILFQNRRGYSPYVSCETCGWVPECPSCAVNLTYHIYKNELRCHYCGYKEHVPKTCVNCGSTHLQTVGVGTQKIEESLKTYLTDLRVGRMDLDSTRRKHSYEQILTDFEQGHLDVLVGTQMITKGLDFGNVRVVGILDADRLLHFPDFRAHERAFQLLTQVSGRAGRRGKEGTVILQTSTPDETLFAKVARHDYANFYRKEIQERQQYHYPPFTRLIRLTVRSEKQDLTRESAEWLAQRLTHWIGANRILGPQEPVINKIRNYFLSEILIKLERENYDLKKAKSLIQHAVNNLREEKPFKRVWVSIDVDPA</sequence>
<dbReference type="Pfam" id="PF00270">
    <property type="entry name" value="DEAD"/>
    <property type="match status" value="1"/>
</dbReference>
<proteinExistence type="inferred from homology"/>
<evidence type="ECO:0000256" key="9">
    <source>
        <dbReference type="ARBA" id="ARBA00023125"/>
    </source>
</evidence>
<dbReference type="Proteomes" id="UP000576082">
    <property type="component" value="Unassembled WGS sequence"/>
</dbReference>